<name>A0ABR4GUY3_9EURO</name>
<protein>
    <recommendedName>
        <fullName evidence="8">Rhodopsin domain-containing protein</fullName>
    </recommendedName>
</protein>
<keyword evidence="2 7" id="KW-0812">Transmembrane</keyword>
<evidence type="ECO:0000256" key="1">
    <source>
        <dbReference type="ARBA" id="ARBA00004141"/>
    </source>
</evidence>
<feature type="compositionally biased region" description="Polar residues" evidence="6">
    <location>
        <begin position="279"/>
        <end position="297"/>
    </location>
</feature>
<feature type="region of interest" description="Disordered" evidence="6">
    <location>
        <begin position="279"/>
        <end position="298"/>
    </location>
</feature>
<comment type="caution">
    <text evidence="9">The sequence shown here is derived from an EMBL/GenBank/DDBJ whole genome shotgun (WGS) entry which is preliminary data.</text>
</comment>
<evidence type="ECO:0000259" key="8">
    <source>
        <dbReference type="Pfam" id="PF20684"/>
    </source>
</evidence>
<evidence type="ECO:0000313" key="9">
    <source>
        <dbReference type="EMBL" id="KAL2802821.1"/>
    </source>
</evidence>
<sequence>MAGESPFFAEAVAEFSVGILITALRLFSRWKLVGFKKWGGDEYFSIVGILFWTVEIVPVILVGRKYGSNTGWTDEQRAGFDEATSKRLETGSKLVLVGWFGYLTALWSLKASMLFFYDRVTHGLFEQKIVRGCAIYCAASYFAVIMALFLHCRPFHKTWQVYPDPGRECSAGYTLYPVVLAFNVVSDIVLVGVPIPMLRKLQANFVQKLVIGVLLCSGIFIVIAAFLRCMLAMSSIDQINIAAIWAVRETFVAIIVVNAPALKPLFRLSTWRSPFRRNGSSNEYPLSSKSRMQGSKHTQLKSVRRTGDAYTVLDSDLAIVPQTFGVEITGKLDEEESRGRSNGVIVTTDIETRYEPA</sequence>
<accession>A0ABR4GUY3</accession>
<reference evidence="9 10" key="1">
    <citation type="submission" date="2024-07" db="EMBL/GenBank/DDBJ databases">
        <title>Section-level genome sequencing and comparative genomics of Aspergillus sections Usti and Cavernicolus.</title>
        <authorList>
            <consortium name="Lawrence Berkeley National Laboratory"/>
            <person name="Nybo J.L."/>
            <person name="Vesth T.C."/>
            <person name="Theobald S."/>
            <person name="Frisvad J.C."/>
            <person name="Larsen T.O."/>
            <person name="Kjaerboelling I."/>
            <person name="Rothschild-Mancinelli K."/>
            <person name="Lyhne E.K."/>
            <person name="Kogle M.E."/>
            <person name="Barry K."/>
            <person name="Clum A."/>
            <person name="Na H."/>
            <person name="Ledsgaard L."/>
            <person name="Lin J."/>
            <person name="Lipzen A."/>
            <person name="Kuo A."/>
            <person name="Riley R."/>
            <person name="Mondo S."/>
            <person name="Labutti K."/>
            <person name="Haridas S."/>
            <person name="Pangalinan J."/>
            <person name="Salamov A.A."/>
            <person name="Simmons B.A."/>
            <person name="Magnuson J.K."/>
            <person name="Chen J."/>
            <person name="Drula E."/>
            <person name="Henrissat B."/>
            <person name="Wiebenga A."/>
            <person name="Lubbers R.J."/>
            <person name="Gomes A.C."/>
            <person name="Makela M.R."/>
            <person name="Stajich J."/>
            <person name="Grigoriev I.V."/>
            <person name="Mortensen U.H."/>
            <person name="De Vries R.P."/>
            <person name="Baker S.E."/>
            <person name="Andersen M.R."/>
        </authorList>
    </citation>
    <scope>NUCLEOTIDE SEQUENCE [LARGE SCALE GENOMIC DNA]</scope>
    <source>
        <strain evidence="9 10">CBS 588.65</strain>
    </source>
</reference>
<dbReference type="PANTHER" id="PTHR33048">
    <property type="entry name" value="PTH11-LIKE INTEGRAL MEMBRANE PROTEIN (AFU_ORTHOLOGUE AFUA_5G11245)"/>
    <property type="match status" value="1"/>
</dbReference>
<evidence type="ECO:0000256" key="3">
    <source>
        <dbReference type="ARBA" id="ARBA00022989"/>
    </source>
</evidence>
<feature type="transmembrane region" description="Helical" evidence="7">
    <location>
        <begin position="96"/>
        <end position="117"/>
    </location>
</feature>
<comment type="similarity">
    <text evidence="5">Belongs to the SAT4 family.</text>
</comment>
<keyword evidence="4 7" id="KW-0472">Membrane</keyword>
<dbReference type="InterPro" id="IPR049326">
    <property type="entry name" value="Rhodopsin_dom_fungi"/>
</dbReference>
<dbReference type="Proteomes" id="UP001610334">
    <property type="component" value="Unassembled WGS sequence"/>
</dbReference>
<organism evidence="9 10">
    <name type="scientific">Aspergillus granulosus</name>
    <dbReference type="NCBI Taxonomy" id="176169"/>
    <lineage>
        <taxon>Eukaryota</taxon>
        <taxon>Fungi</taxon>
        <taxon>Dikarya</taxon>
        <taxon>Ascomycota</taxon>
        <taxon>Pezizomycotina</taxon>
        <taxon>Eurotiomycetes</taxon>
        <taxon>Eurotiomycetidae</taxon>
        <taxon>Eurotiales</taxon>
        <taxon>Aspergillaceae</taxon>
        <taxon>Aspergillus</taxon>
        <taxon>Aspergillus subgen. Nidulantes</taxon>
    </lineage>
</organism>
<evidence type="ECO:0000256" key="2">
    <source>
        <dbReference type="ARBA" id="ARBA00022692"/>
    </source>
</evidence>
<dbReference type="PANTHER" id="PTHR33048:SF2">
    <property type="entry name" value="SRPK"/>
    <property type="match status" value="1"/>
</dbReference>
<feature type="transmembrane region" description="Helical" evidence="7">
    <location>
        <begin position="129"/>
        <end position="150"/>
    </location>
</feature>
<feature type="domain" description="Rhodopsin" evidence="8">
    <location>
        <begin position="24"/>
        <end position="267"/>
    </location>
</feature>
<keyword evidence="10" id="KW-1185">Reference proteome</keyword>
<evidence type="ECO:0000256" key="4">
    <source>
        <dbReference type="ARBA" id="ARBA00023136"/>
    </source>
</evidence>
<gene>
    <name evidence="9" type="ORF">BJX63DRAFT_413792</name>
</gene>
<keyword evidence="3 7" id="KW-1133">Transmembrane helix</keyword>
<evidence type="ECO:0000313" key="10">
    <source>
        <dbReference type="Proteomes" id="UP001610334"/>
    </source>
</evidence>
<comment type="subcellular location">
    <subcellularLocation>
        <location evidence="1">Membrane</location>
        <topology evidence="1">Multi-pass membrane protein</topology>
    </subcellularLocation>
</comment>
<feature type="transmembrane region" description="Helical" evidence="7">
    <location>
        <begin position="170"/>
        <end position="193"/>
    </location>
</feature>
<feature type="transmembrane region" description="Helical" evidence="7">
    <location>
        <begin position="205"/>
        <end position="227"/>
    </location>
</feature>
<evidence type="ECO:0000256" key="6">
    <source>
        <dbReference type="SAM" id="MobiDB-lite"/>
    </source>
</evidence>
<dbReference type="InterPro" id="IPR052337">
    <property type="entry name" value="SAT4-like"/>
</dbReference>
<feature type="transmembrane region" description="Helical" evidence="7">
    <location>
        <begin position="239"/>
        <end position="262"/>
    </location>
</feature>
<dbReference type="EMBL" id="JBFXLT010000162">
    <property type="protein sequence ID" value="KAL2802821.1"/>
    <property type="molecule type" value="Genomic_DNA"/>
</dbReference>
<feature type="transmembrane region" description="Helical" evidence="7">
    <location>
        <begin position="6"/>
        <end position="27"/>
    </location>
</feature>
<evidence type="ECO:0000256" key="7">
    <source>
        <dbReference type="SAM" id="Phobius"/>
    </source>
</evidence>
<feature type="transmembrane region" description="Helical" evidence="7">
    <location>
        <begin position="43"/>
        <end position="63"/>
    </location>
</feature>
<proteinExistence type="inferred from homology"/>
<dbReference type="Pfam" id="PF20684">
    <property type="entry name" value="Fung_rhodopsin"/>
    <property type="match status" value="1"/>
</dbReference>
<evidence type="ECO:0000256" key="5">
    <source>
        <dbReference type="ARBA" id="ARBA00038359"/>
    </source>
</evidence>